<name>A0A7S3J3N5_9SPIT</name>
<feature type="coiled-coil region" evidence="1">
    <location>
        <begin position="90"/>
        <end position="165"/>
    </location>
</feature>
<reference evidence="3" key="1">
    <citation type="submission" date="2021-01" db="EMBL/GenBank/DDBJ databases">
        <authorList>
            <person name="Corre E."/>
            <person name="Pelletier E."/>
            <person name="Niang G."/>
            <person name="Scheremetjew M."/>
            <person name="Finn R."/>
            <person name="Kale V."/>
            <person name="Holt S."/>
            <person name="Cochrane G."/>
            <person name="Meng A."/>
            <person name="Brown T."/>
            <person name="Cohen L."/>
        </authorList>
    </citation>
    <scope>NUCLEOTIDE SEQUENCE</scope>
    <source>
        <strain evidence="3">FSP1.4</strain>
    </source>
</reference>
<feature type="coiled-coil region" evidence="1">
    <location>
        <begin position="203"/>
        <end position="248"/>
    </location>
</feature>
<protein>
    <submittedName>
        <fullName evidence="3">Uncharacterized protein</fullName>
    </submittedName>
</protein>
<dbReference type="AlphaFoldDB" id="A0A7S3J3N5"/>
<evidence type="ECO:0000256" key="1">
    <source>
        <dbReference type="SAM" id="Coils"/>
    </source>
</evidence>
<feature type="compositionally biased region" description="Acidic residues" evidence="2">
    <location>
        <begin position="31"/>
        <end position="41"/>
    </location>
</feature>
<sequence length="358" mass="43534">MGIHEGVLRKGEMEEKLKLLNQNIQFLTAEELPDEENEGEGEDKQESKDRSRRSVEVIRNLEDQLGLQISDKHKRVMNYKDKLHMSKDELLKSQEQAEQFVAKMKEKQKELRVQRKAQRDKERYKTKTVLDQSLEKQKQILEERKQKVLERIEEHKGYLENQKEQRSVRERNWKNFKNKEKTSKYLHEEIEERYKNDILMPELEKKKRELENLRKLHKPIKKEDLDEHEKNYQEKIKIEREKQRMKREKWYSDIGYGVFDENRYKTKFYEKALEEERAKDSNKGVEEELKKKKQEKMNSYAKIVKEMHWPEISENKRKEIEELKNNMENSNKPQFKYGYLKSRVGANTSESPDREGLI</sequence>
<dbReference type="EMBL" id="HBII01005598">
    <property type="protein sequence ID" value="CAE0343581.1"/>
    <property type="molecule type" value="Transcribed_RNA"/>
</dbReference>
<accession>A0A7S3J3N5</accession>
<evidence type="ECO:0000256" key="2">
    <source>
        <dbReference type="SAM" id="MobiDB-lite"/>
    </source>
</evidence>
<gene>
    <name evidence="3" type="ORF">EHAR0213_LOCUS2488</name>
</gene>
<proteinExistence type="predicted"/>
<feature type="region of interest" description="Disordered" evidence="2">
    <location>
        <begin position="29"/>
        <end position="55"/>
    </location>
</feature>
<feature type="compositionally biased region" description="Basic and acidic residues" evidence="2">
    <location>
        <begin position="42"/>
        <end position="55"/>
    </location>
</feature>
<evidence type="ECO:0000313" key="3">
    <source>
        <dbReference type="EMBL" id="CAE0343581.1"/>
    </source>
</evidence>
<keyword evidence="1" id="KW-0175">Coiled coil</keyword>
<organism evidence="3">
    <name type="scientific">Euplotes harpa</name>
    <dbReference type="NCBI Taxonomy" id="151035"/>
    <lineage>
        <taxon>Eukaryota</taxon>
        <taxon>Sar</taxon>
        <taxon>Alveolata</taxon>
        <taxon>Ciliophora</taxon>
        <taxon>Intramacronucleata</taxon>
        <taxon>Spirotrichea</taxon>
        <taxon>Hypotrichia</taxon>
        <taxon>Euplotida</taxon>
        <taxon>Euplotidae</taxon>
        <taxon>Euplotes</taxon>
    </lineage>
</organism>